<feature type="transmembrane region" description="Helical" evidence="9">
    <location>
        <begin position="78"/>
        <end position="95"/>
    </location>
</feature>
<evidence type="ECO:0000256" key="2">
    <source>
        <dbReference type="ARBA" id="ARBA00022448"/>
    </source>
</evidence>
<dbReference type="SUPFAM" id="SSF52540">
    <property type="entry name" value="P-loop containing nucleoside triphosphate hydrolases"/>
    <property type="match status" value="1"/>
</dbReference>
<dbReference type="GO" id="GO:0015658">
    <property type="term" value="F:branched-chain amino acid transmembrane transporter activity"/>
    <property type="evidence" value="ECO:0007669"/>
    <property type="project" value="InterPro"/>
</dbReference>
<dbReference type="GO" id="GO:0005524">
    <property type="term" value="F:ATP binding"/>
    <property type="evidence" value="ECO:0007669"/>
    <property type="project" value="UniProtKB-KW"/>
</dbReference>
<organism evidence="11 12">
    <name type="scientific">Thermogemmatispora tikiterensis</name>
    <dbReference type="NCBI Taxonomy" id="1825093"/>
    <lineage>
        <taxon>Bacteria</taxon>
        <taxon>Bacillati</taxon>
        <taxon>Chloroflexota</taxon>
        <taxon>Ktedonobacteria</taxon>
        <taxon>Thermogemmatisporales</taxon>
        <taxon>Thermogemmatisporaceae</taxon>
        <taxon>Thermogemmatispora</taxon>
    </lineage>
</organism>
<keyword evidence="3" id="KW-1003">Cell membrane</keyword>
<keyword evidence="6" id="KW-0067">ATP-binding</keyword>
<comment type="subcellular location">
    <subcellularLocation>
        <location evidence="1">Cell membrane</location>
        <topology evidence="1">Multi-pass membrane protein</topology>
    </subcellularLocation>
</comment>
<dbReference type="InterPro" id="IPR003439">
    <property type="entry name" value="ABC_transporter-like_ATP-bd"/>
</dbReference>
<feature type="transmembrane region" description="Helical" evidence="9">
    <location>
        <begin position="127"/>
        <end position="147"/>
    </location>
</feature>
<gene>
    <name evidence="11" type="ORF">A4R35_19395</name>
</gene>
<dbReference type="PANTHER" id="PTHR45772:SF9">
    <property type="entry name" value="CONSERVED COMPONENT OF ABC TRANSPORTER FOR NATURAL AMINO ACIDS"/>
    <property type="match status" value="1"/>
</dbReference>
<dbReference type="Pfam" id="PF12399">
    <property type="entry name" value="BCA_ABC_TP_C"/>
    <property type="match status" value="1"/>
</dbReference>
<feature type="transmembrane region" description="Helical" evidence="9">
    <location>
        <begin position="101"/>
        <end position="120"/>
    </location>
</feature>
<comment type="caution">
    <text evidence="11">The sequence shown here is derived from an EMBL/GenBank/DDBJ whole genome shotgun (WGS) entry which is preliminary data.</text>
</comment>
<feature type="transmembrane region" description="Helical" evidence="9">
    <location>
        <begin position="216"/>
        <end position="235"/>
    </location>
</feature>
<keyword evidence="2" id="KW-0813">Transport</keyword>
<dbReference type="Gene3D" id="3.40.50.300">
    <property type="entry name" value="P-loop containing nucleotide triphosphate hydrolases"/>
    <property type="match status" value="1"/>
</dbReference>
<feature type="transmembrane region" description="Helical" evidence="9">
    <location>
        <begin position="255"/>
        <end position="281"/>
    </location>
</feature>
<sequence length="593" mass="63561">MRRRHIRPTFPGWRATGLFKQEGAWLIFGVAVVAGVLIALFGNGDQAQLLFSTCLFVVLAYAWNIISGLSGYVSFGQVGFFGIGAYVAATCQIAWQWDWYLAALGAVLAAVLLALPLGTVMLRLQGIFFALGMFGLSHIGALIATSTPLVGGSMGEPVPIVGSTQETALVMLACAVGSVLLTAWLLRSPLGLRLLALRDDEKAAEASGINTNASKVVAFCLSAGLAALAGALYVWNVGFIDPGSAFNNTYELQTILMVLFGGIGTLWGPLLGAVVISLISNALWAQFPQQQQIILGALILIAVLWMPGGLVSLFQRFGWLRRRPVWGPPPMIEAEARRALFPAAVSRTGEPALRCEEITRRFGGLTALNRVNLEARSGQIVAVIGPNGAGKTTLFNLITGFDRCNGGTIRFGETLLNRLAPYRIARAGIARTFQTCRPFPSLTAWETLLLPALAAGIPKEETIRTATQMLERLALREQWDASPEGLPPGQLRFLEIGRALMLRPRVLLLDEVMAGMSPEEIHLVHALLREAVAAGCAVVAIEHVVPAIMPIADHVYVLDFGTTIAQGRPDEVLRNPAVIEAYLGTGEEAPVNA</sequence>
<dbReference type="Proteomes" id="UP000248706">
    <property type="component" value="Unassembled WGS sequence"/>
</dbReference>
<keyword evidence="5" id="KW-0547">Nucleotide-binding</keyword>
<evidence type="ECO:0000256" key="6">
    <source>
        <dbReference type="ARBA" id="ARBA00022840"/>
    </source>
</evidence>
<name>A0A328VPU0_9CHLR</name>
<evidence type="ECO:0000256" key="7">
    <source>
        <dbReference type="ARBA" id="ARBA00022989"/>
    </source>
</evidence>
<dbReference type="InterPro" id="IPR027417">
    <property type="entry name" value="P-loop_NTPase"/>
</dbReference>
<evidence type="ECO:0000256" key="3">
    <source>
        <dbReference type="ARBA" id="ARBA00022475"/>
    </source>
</evidence>
<dbReference type="InterPro" id="IPR001851">
    <property type="entry name" value="ABC_transp_permease"/>
</dbReference>
<keyword evidence="12" id="KW-1185">Reference proteome</keyword>
<dbReference type="AlphaFoldDB" id="A0A328VPU0"/>
<dbReference type="GO" id="GO:0016887">
    <property type="term" value="F:ATP hydrolysis activity"/>
    <property type="evidence" value="ECO:0007669"/>
    <property type="project" value="InterPro"/>
</dbReference>
<protein>
    <recommendedName>
        <fullName evidence="10">ABC transporter domain-containing protein</fullName>
    </recommendedName>
</protein>
<evidence type="ECO:0000313" key="12">
    <source>
        <dbReference type="Proteomes" id="UP000248706"/>
    </source>
</evidence>
<proteinExistence type="predicted"/>
<evidence type="ECO:0000256" key="1">
    <source>
        <dbReference type="ARBA" id="ARBA00004651"/>
    </source>
</evidence>
<dbReference type="CDD" id="cd03219">
    <property type="entry name" value="ABC_Mj1267_LivG_branched"/>
    <property type="match status" value="1"/>
</dbReference>
<dbReference type="Pfam" id="PF02653">
    <property type="entry name" value="BPD_transp_2"/>
    <property type="match status" value="1"/>
</dbReference>
<keyword evidence="4 9" id="KW-0812">Transmembrane</keyword>
<dbReference type="OrthoDB" id="9805514at2"/>
<feature type="transmembrane region" description="Helical" evidence="9">
    <location>
        <begin position="167"/>
        <end position="186"/>
    </location>
</feature>
<feature type="transmembrane region" description="Helical" evidence="9">
    <location>
        <begin position="293"/>
        <end position="314"/>
    </location>
</feature>
<evidence type="ECO:0000256" key="4">
    <source>
        <dbReference type="ARBA" id="ARBA00022692"/>
    </source>
</evidence>
<evidence type="ECO:0000313" key="11">
    <source>
        <dbReference type="EMBL" id="RAQ97713.1"/>
    </source>
</evidence>
<feature type="transmembrane region" description="Helical" evidence="9">
    <location>
        <begin position="47"/>
        <end position="66"/>
    </location>
</feature>
<evidence type="ECO:0000256" key="9">
    <source>
        <dbReference type="SAM" id="Phobius"/>
    </source>
</evidence>
<feature type="transmembrane region" description="Helical" evidence="9">
    <location>
        <begin position="23"/>
        <end position="41"/>
    </location>
</feature>
<evidence type="ECO:0000256" key="5">
    <source>
        <dbReference type="ARBA" id="ARBA00022741"/>
    </source>
</evidence>
<dbReference type="RefSeq" id="WP_112432358.1">
    <property type="nucleotide sequence ID" value="NZ_MCIF01000002.1"/>
</dbReference>
<reference evidence="11 12" key="1">
    <citation type="submission" date="2016-08" db="EMBL/GenBank/DDBJ databases">
        <title>Analysis of Carbohydrate Active Enzymes in Thermogemmatispora T81 Reveals Carbohydrate Degradation Ability.</title>
        <authorList>
            <person name="Tomazini A."/>
            <person name="Lal S."/>
            <person name="Stott M."/>
            <person name="Henrissat B."/>
            <person name="Polikarpov I."/>
            <person name="Sparling R."/>
            <person name="Levin D.B."/>
        </authorList>
    </citation>
    <scope>NUCLEOTIDE SEQUENCE [LARGE SCALE GENOMIC DNA]</scope>
    <source>
        <strain evidence="11 12">T81</strain>
    </source>
</reference>
<evidence type="ECO:0000256" key="8">
    <source>
        <dbReference type="ARBA" id="ARBA00023136"/>
    </source>
</evidence>
<dbReference type="CDD" id="cd06581">
    <property type="entry name" value="TM_PBP1_LivM_like"/>
    <property type="match status" value="1"/>
</dbReference>
<keyword evidence="8 9" id="KW-0472">Membrane</keyword>
<keyword evidence="7 9" id="KW-1133">Transmembrane helix</keyword>
<dbReference type="PANTHER" id="PTHR45772">
    <property type="entry name" value="CONSERVED COMPONENT OF ABC TRANSPORTER FOR NATURAL AMINO ACIDS-RELATED"/>
    <property type="match status" value="1"/>
</dbReference>
<dbReference type="InterPro" id="IPR051120">
    <property type="entry name" value="ABC_AA/LPS_Transport"/>
</dbReference>
<dbReference type="InterPro" id="IPR043428">
    <property type="entry name" value="LivM-like"/>
</dbReference>
<evidence type="ECO:0000259" key="10">
    <source>
        <dbReference type="PROSITE" id="PS50893"/>
    </source>
</evidence>
<dbReference type="EMBL" id="MCIF01000002">
    <property type="protein sequence ID" value="RAQ97713.1"/>
    <property type="molecule type" value="Genomic_DNA"/>
</dbReference>
<dbReference type="SMART" id="SM00382">
    <property type="entry name" value="AAA"/>
    <property type="match status" value="1"/>
</dbReference>
<dbReference type="PROSITE" id="PS50893">
    <property type="entry name" value="ABC_TRANSPORTER_2"/>
    <property type="match status" value="1"/>
</dbReference>
<accession>A0A328VPU0</accession>
<dbReference type="GO" id="GO:0005886">
    <property type="term" value="C:plasma membrane"/>
    <property type="evidence" value="ECO:0007669"/>
    <property type="project" value="UniProtKB-SubCell"/>
</dbReference>
<dbReference type="InterPro" id="IPR003593">
    <property type="entry name" value="AAA+_ATPase"/>
</dbReference>
<dbReference type="InterPro" id="IPR032823">
    <property type="entry name" value="BCA_ABC_TP_C"/>
</dbReference>
<feature type="domain" description="ABC transporter" evidence="10">
    <location>
        <begin position="353"/>
        <end position="585"/>
    </location>
</feature>
<dbReference type="Pfam" id="PF00005">
    <property type="entry name" value="ABC_tran"/>
    <property type="match status" value="1"/>
</dbReference>